<gene>
    <name evidence="1" type="ORF">SAMN05216207_1002253</name>
</gene>
<accession>A0A1I4TEF0</accession>
<protein>
    <submittedName>
        <fullName evidence="1">Deazaflavin-dependent oxidoreductase, nitroreductase family</fullName>
    </submittedName>
</protein>
<evidence type="ECO:0000313" key="2">
    <source>
        <dbReference type="Proteomes" id="UP000199614"/>
    </source>
</evidence>
<dbReference type="OrthoDB" id="3636252at2"/>
<dbReference type="Gene3D" id="2.30.110.10">
    <property type="entry name" value="Electron Transport, Fmn-binding Protein, Chain A"/>
    <property type="match status" value="1"/>
</dbReference>
<organism evidence="1 2">
    <name type="scientific">Pseudonocardia ammonioxydans</name>
    <dbReference type="NCBI Taxonomy" id="260086"/>
    <lineage>
        <taxon>Bacteria</taxon>
        <taxon>Bacillati</taxon>
        <taxon>Actinomycetota</taxon>
        <taxon>Actinomycetes</taxon>
        <taxon>Pseudonocardiales</taxon>
        <taxon>Pseudonocardiaceae</taxon>
        <taxon>Pseudonocardia</taxon>
    </lineage>
</organism>
<sequence length="147" mass="15549">MDRTEIAAMNASMTERVLGMPAAPVPDKGYALPVLRTRGRRSGEPRTTPLGVIGHEGAEYVVSPNGTRDWVRNLRGGAECALVANGETSERRAVAPAPEEAAGAVVTYLRALDQPFALQAFPVSADASPEEVAAHLDTIAVFRLDPA</sequence>
<evidence type="ECO:0000313" key="1">
    <source>
        <dbReference type="EMBL" id="SFM75045.1"/>
    </source>
</evidence>
<name>A0A1I4TEF0_PSUAM</name>
<dbReference type="InterPro" id="IPR004378">
    <property type="entry name" value="F420H2_quin_Rdtase"/>
</dbReference>
<dbReference type="STRING" id="260086.SAMN05216207_1002253"/>
<dbReference type="AlphaFoldDB" id="A0A1I4TEF0"/>
<proteinExistence type="predicted"/>
<keyword evidence="2" id="KW-1185">Reference proteome</keyword>
<dbReference type="Proteomes" id="UP000199614">
    <property type="component" value="Unassembled WGS sequence"/>
</dbReference>
<reference evidence="1 2" key="1">
    <citation type="submission" date="2016-10" db="EMBL/GenBank/DDBJ databases">
        <authorList>
            <person name="de Groot N.N."/>
        </authorList>
    </citation>
    <scope>NUCLEOTIDE SEQUENCE [LARGE SCALE GENOMIC DNA]</scope>
    <source>
        <strain evidence="1 2">CGMCC 4.1877</strain>
    </source>
</reference>
<dbReference type="RefSeq" id="WP_093337198.1">
    <property type="nucleotide sequence ID" value="NZ_FOUY01000002.1"/>
</dbReference>
<dbReference type="Pfam" id="PF04075">
    <property type="entry name" value="F420H2_quin_red"/>
    <property type="match status" value="1"/>
</dbReference>
<dbReference type="GO" id="GO:0016491">
    <property type="term" value="F:oxidoreductase activity"/>
    <property type="evidence" value="ECO:0007669"/>
    <property type="project" value="InterPro"/>
</dbReference>
<dbReference type="EMBL" id="FOUY01000002">
    <property type="protein sequence ID" value="SFM75045.1"/>
    <property type="molecule type" value="Genomic_DNA"/>
</dbReference>
<dbReference type="InterPro" id="IPR012349">
    <property type="entry name" value="Split_barrel_FMN-bd"/>
</dbReference>